<evidence type="ECO:0000313" key="1">
    <source>
        <dbReference type="EMBL" id="ASK27829.1"/>
    </source>
</evidence>
<reference evidence="1 2" key="1">
    <citation type="submission" date="2017-06" db="EMBL/GenBank/DDBJ databases">
        <title>Neisseria chenwenguii sp. nov., isolated from the intestinal contents of Tibetan Plateau Pika in Yushu, Qinghai Province, China.</title>
        <authorList>
            <person name="Zhang G."/>
        </authorList>
    </citation>
    <scope>NUCLEOTIDE SEQUENCE [LARGE SCALE GENOMIC DNA]</scope>
    <source>
        <strain evidence="1 2">10023</strain>
    </source>
</reference>
<dbReference type="EMBL" id="CP022278">
    <property type="protein sequence ID" value="ASK27829.1"/>
    <property type="molecule type" value="Genomic_DNA"/>
</dbReference>
<protein>
    <submittedName>
        <fullName evidence="1">Uncharacterized protein</fullName>
    </submittedName>
</protein>
<sequence>MTQSVKGRLKTVGIGGLPVSAAKPLPMFKNKQNAEIHTPSVCRRVVSGCNSNTQAVGAHTVNFHAGHNKKAV</sequence>
<name>A0A220S2W2_9NEIS</name>
<keyword evidence="2" id="KW-1185">Reference proteome</keyword>
<evidence type="ECO:0000313" key="2">
    <source>
        <dbReference type="Proteomes" id="UP000198238"/>
    </source>
</evidence>
<accession>A0A220S2W2</accession>
<proteinExistence type="predicted"/>
<dbReference type="KEGG" id="nei:BG910_08830"/>
<dbReference type="Proteomes" id="UP000198238">
    <property type="component" value="Chromosome"/>
</dbReference>
<gene>
    <name evidence="1" type="ORF">BG910_08830</name>
</gene>
<dbReference type="AlphaFoldDB" id="A0A220S2W2"/>
<organism evidence="1 2">
    <name type="scientific">Neisseria chenwenguii</name>
    <dbReference type="NCBI Taxonomy" id="1853278"/>
    <lineage>
        <taxon>Bacteria</taxon>
        <taxon>Pseudomonadati</taxon>
        <taxon>Pseudomonadota</taxon>
        <taxon>Betaproteobacteria</taxon>
        <taxon>Neisseriales</taxon>
        <taxon>Neisseriaceae</taxon>
        <taxon>Neisseria</taxon>
    </lineage>
</organism>